<keyword evidence="3 7" id="KW-0812">Transmembrane</keyword>
<feature type="transmembrane region" description="Helical" evidence="7">
    <location>
        <begin position="7"/>
        <end position="28"/>
    </location>
</feature>
<keyword evidence="2" id="KW-1003">Cell membrane</keyword>
<dbReference type="GO" id="GO:0005886">
    <property type="term" value="C:plasma membrane"/>
    <property type="evidence" value="ECO:0007669"/>
    <property type="project" value="UniProtKB-SubCell"/>
</dbReference>
<feature type="transmembrane region" description="Helical" evidence="7">
    <location>
        <begin position="475"/>
        <end position="496"/>
    </location>
</feature>
<name>K6QFG3_9FIRM</name>
<evidence type="ECO:0000313" key="8">
    <source>
        <dbReference type="EMBL" id="EKP95751.1"/>
    </source>
</evidence>
<evidence type="ECO:0000256" key="2">
    <source>
        <dbReference type="ARBA" id="ARBA00022475"/>
    </source>
</evidence>
<feature type="region of interest" description="Disordered" evidence="6">
    <location>
        <begin position="206"/>
        <end position="248"/>
    </location>
</feature>
<comment type="caution">
    <text evidence="8">The sequence shown here is derived from an EMBL/GenBank/DDBJ whole genome shotgun (WGS) entry which is preliminary data.</text>
</comment>
<dbReference type="AlphaFoldDB" id="K6QFG3"/>
<reference evidence="8" key="2">
    <citation type="submission" date="2012-10" db="EMBL/GenBank/DDBJ databases">
        <title>Improved high-quality draft of Thermaerobacter subterraneus C21, DSM 13965.</title>
        <authorList>
            <consortium name="DOE Joint Genome Institute"/>
            <person name="Eisen J."/>
            <person name="Huntemann M."/>
            <person name="Wei C.-L."/>
            <person name="Han J."/>
            <person name="Detter J.C."/>
            <person name="Han C."/>
            <person name="Tapia R."/>
            <person name="Chen A."/>
            <person name="Kyrpides N."/>
            <person name="Mavromatis K."/>
            <person name="Markowitz V."/>
            <person name="Szeto E."/>
            <person name="Ivanova N."/>
            <person name="Mikhailova N."/>
            <person name="Ovchinnikova G."/>
            <person name="Pagani I."/>
            <person name="Pati A."/>
            <person name="Goodwin L."/>
            <person name="Nordberg H.P."/>
            <person name="Cantor M.N."/>
            <person name="Hua S.X."/>
            <person name="Woyke T."/>
            <person name="Eisen J."/>
            <person name="Klenk H.-P."/>
        </authorList>
    </citation>
    <scope>NUCLEOTIDE SEQUENCE [LARGE SCALE GENOMIC DNA]</scope>
    <source>
        <strain evidence="8">DSM 13965</strain>
    </source>
</reference>
<dbReference type="eggNOG" id="COG2244">
    <property type="taxonomic scope" value="Bacteria"/>
</dbReference>
<feature type="transmembrane region" description="Helical" evidence="7">
    <location>
        <begin position="508"/>
        <end position="526"/>
    </location>
</feature>
<keyword evidence="4 7" id="KW-1133">Transmembrane helix</keyword>
<dbReference type="OrthoDB" id="9775950at2"/>
<proteinExistence type="predicted"/>
<feature type="transmembrane region" description="Helical" evidence="7">
    <location>
        <begin position="116"/>
        <end position="135"/>
    </location>
</feature>
<comment type="subcellular location">
    <subcellularLocation>
        <location evidence="1">Cell membrane</location>
        <topology evidence="1">Multi-pass membrane protein</topology>
    </subcellularLocation>
</comment>
<evidence type="ECO:0000256" key="6">
    <source>
        <dbReference type="SAM" id="MobiDB-lite"/>
    </source>
</evidence>
<protein>
    <submittedName>
        <fullName evidence="8">Membrane protein involved in the export of O-antigen and teichoic acid</fullName>
    </submittedName>
</protein>
<feature type="transmembrane region" description="Helical" evidence="7">
    <location>
        <begin position="40"/>
        <end position="63"/>
    </location>
</feature>
<keyword evidence="5 7" id="KW-0472">Membrane</keyword>
<evidence type="ECO:0000313" key="9">
    <source>
        <dbReference type="Proteomes" id="UP000005710"/>
    </source>
</evidence>
<feature type="transmembrane region" description="Helical" evidence="7">
    <location>
        <begin position="84"/>
        <end position="104"/>
    </location>
</feature>
<organism evidence="8 9">
    <name type="scientific">Thermaerobacter subterraneus DSM 13965</name>
    <dbReference type="NCBI Taxonomy" id="867903"/>
    <lineage>
        <taxon>Bacteria</taxon>
        <taxon>Bacillati</taxon>
        <taxon>Bacillota</taxon>
        <taxon>Clostridia</taxon>
        <taxon>Eubacteriales</taxon>
        <taxon>Clostridiales Family XVII. Incertae Sedis</taxon>
        <taxon>Thermaerobacter</taxon>
    </lineage>
</organism>
<feature type="transmembrane region" description="Helical" evidence="7">
    <location>
        <begin position="445"/>
        <end position="469"/>
    </location>
</feature>
<dbReference type="RefSeq" id="WP_006903782.1">
    <property type="nucleotide sequence ID" value="NZ_JH976535.1"/>
</dbReference>
<dbReference type="HOGENOM" id="CLU_534125_0_0_9"/>
<dbReference type="InterPro" id="IPR050833">
    <property type="entry name" value="Poly_Biosynth_Transport"/>
</dbReference>
<evidence type="ECO:0000256" key="5">
    <source>
        <dbReference type="ARBA" id="ARBA00023136"/>
    </source>
</evidence>
<dbReference type="InterPro" id="IPR002797">
    <property type="entry name" value="Polysacc_synth"/>
</dbReference>
<feature type="transmembrane region" description="Helical" evidence="7">
    <location>
        <begin position="303"/>
        <end position="327"/>
    </location>
</feature>
<accession>K6QFG3</accession>
<dbReference type="Proteomes" id="UP000005710">
    <property type="component" value="Unassembled WGS sequence"/>
</dbReference>
<evidence type="ECO:0000256" key="3">
    <source>
        <dbReference type="ARBA" id="ARBA00022692"/>
    </source>
</evidence>
<dbReference type="PANTHER" id="PTHR30250:SF21">
    <property type="entry name" value="LIPID II FLIPPASE MURJ"/>
    <property type="match status" value="1"/>
</dbReference>
<reference evidence="8" key="1">
    <citation type="submission" date="2010-10" db="EMBL/GenBank/DDBJ databases">
        <authorList>
            <consortium name="US DOE Joint Genome Institute (JGI-PGF)"/>
            <person name="Lucas S."/>
            <person name="Copeland A."/>
            <person name="Lapidus A."/>
            <person name="Bruce D."/>
            <person name="Goodwin L."/>
            <person name="Pitluck S."/>
            <person name="Kyrpides N."/>
            <person name="Mavromatis K."/>
            <person name="Detter J.C."/>
            <person name="Han C."/>
            <person name="Land M."/>
            <person name="Hauser L."/>
            <person name="Markowitz V."/>
            <person name="Cheng J.-F."/>
            <person name="Hugenholtz P."/>
            <person name="Woyke T."/>
            <person name="Wu D."/>
            <person name="Pukall R."/>
            <person name="Wahrenburg C."/>
            <person name="Brambilla E."/>
            <person name="Klenk H.-P."/>
            <person name="Eisen J.A."/>
        </authorList>
    </citation>
    <scope>NUCLEOTIDE SEQUENCE [LARGE SCALE GENOMIC DNA]</scope>
    <source>
        <strain evidence="8">DSM 13965</strain>
    </source>
</reference>
<dbReference type="PANTHER" id="PTHR30250">
    <property type="entry name" value="PST FAMILY PREDICTED COLANIC ACID TRANSPORTER"/>
    <property type="match status" value="1"/>
</dbReference>
<feature type="transmembrane region" description="Helical" evidence="7">
    <location>
        <begin position="339"/>
        <end position="359"/>
    </location>
</feature>
<dbReference type="STRING" id="867903.ThesuDRAFT_01510"/>
<gene>
    <name evidence="8" type="ORF">ThesuDRAFT_01510</name>
</gene>
<dbReference type="Pfam" id="PF01943">
    <property type="entry name" value="Polysacc_synt"/>
    <property type="match status" value="1"/>
</dbReference>
<feature type="transmembrane region" description="Helical" evidence="7">
    <location>
        <begin position="178"/>
        <end position="200"/>
    </location>
</feature>
<evidence type="ECO:0000256" key="4">
    <source>
        <dbReference type="ARBA" id="ARBA00022989"/>
    </source>
</evidence>
<evidence type="ECO:0000256" key="7">
    <source>
        <dbReference type="SAM" id="Phobius"/>
    </source>
</evidence>
<evidence type="ECO:0000256" key="1">
    <source>
        <dbReference type="ARBA" id="ARBA00004651"/>
    </source>
</evidence>
<keyword evidence="9" id="KW-1185">Reference proteome</keyword>
<dbReference type="EMBL" id="AENY02000002">
    <property type="protein sequence ID" value="EKP95751.1"/>
    <property type="molecule type" value="Genomic_DNA"/>
</dbReference>
<sequence length="538" mass="54182">MGGILRSTLWLTAGNLANRILGLLYRLLLGRLLDPARLGLFQLAMSLYFSLLTPVVAGLPDAVARVTARSAGHPALPRVITRTAALAVAGVALPAAWLLLTGWTPPGPGWVEARQAVPLVLLLPAIALAAASAVLRGQFLGDGRSAWIVIAQLVEQVVRVGALALAVHPGVRLPWPPLVFLTGLLVAGEAVGFLSTWLAYRSVAPPAGSGSPPGRGTVGQPPPPAGGPGHGAAAMRPAGPPGQGGGPAPSLGEVLALAGPATVERILLSAARLLEATLIPTRLVQTGLTVTQALAVYGELGGLAAPLLLLPTVFSGALAAAIVPAVAQAEHDPRRLRDQVRRVVAVALHLGVLAAVLFAREGTALAALLFPGAAGGDYPGAGRLIHWIAPAALLLYADQVAAAVMRGLGRPLEPMVVDLASAGVRIAVIAWGIRPGMPPDAAVRVVCLSLVADVVVAGGGNLACALWRTGTAPDLVGWVVLPACAGLAALGILDGLAPLLGSGLAGRLLSWSAAGAAVAAIAWVAAAPPRPPRTALPS</sequence>